<keyword evidence="3" id="KW-1185">Reference proteome</keyword>
<dbReference type="AlphaFoldDB" id="A0A7K8JH55"/>
<dbReference type="SUPFAM" id="SSF48726">
    <property type="entry name" value="Immunoglobulin"/>
    <property type="match status" value="1"/>
</dbReference>
<name>A0A7K8JH55_9PASS</name>
<feature type="domain" description="Ig-like" evidence="1">
    <location>
        <begin position="17"/>
        <end position="70"/>
    </location>
</feature>
<dbReference type="Pfam" id="PF07654">
    <property type="entry name" value="C1-set"/>
    <property type="match status" value="1"/>
</dbReference>
<reference evidence="2 3" key="1">
    <citation type="submission" date="2019-09" db="EMBL/GenBank/DDBJ databases">
        <title>Bird 10,000 Genomes (B10K) Project - Family phase.</title>
        <authorList>
            <person name="Zhang G."/>
        </authorList>
    </citation>
    <scope>NUCLEOTIDE SEQUENCE [LARGE SCALE GENOMIC DNA]</scope>
    <source>
        <strain evidence="2">B10K-CU-031-19</strain>
        <tissue evidence="2">Muscle</tissue>
    </source>
</reference>
<evidence type="ECO:0000259" key="1">
    <source>
        <dbReference type="PROSITE" id="PS50835"/>
    </source>
</evidence>
<dbReference type="InterPro" id="IPR003597">
    <property type="entry name" value="Ig_C1-set"/>
</dbReference>
<dbReference type="Gene3D" id="2.60.40.10">
    <property type="entry name" value="Immunoglobulins"/>
    <property type="match status" value="1"/>
</dbReference>
<evidence type="ECO:0000313" key="2">
    <source>
        <dbReference type="EMBL" id="NXE03442.1"/>
    </source>
</evidence>
<accession>A0A7K8JH55</accession>
<protein>
    <submittedName>
        <fullName evidence="2">IGHE protein</fullName>
    </submittedName>
</protein>
<dbReference type="InterPro" id="IPR007110">
    <property type="entry name" value="Ig-like_dom"/>
</dbReference>
<dbReference type="EMBL" id="VWYX01007424">
    <property type="protein sequence ID" value="NXE03442.1"/>
    <property type="molecule type" value="Genomic_DNA"/>
</dbReference>
<gene>
    <name evidence="2" type="primary">Ighe</name>
    <name evidence="2" type="ORF">CHAPAP_R15765</name>
</gene>
<feature type="non-terminal residue" evidence="2">
    <location>
        <position position="70"/>
    </location>
</feature>
<sequence length="70" mass="7593">SFLTKNPLFFAGKRLAPSVFLLPPPQEESAASRPSLSLTCYVRGFYPEAIDVQWLKGQESISGANSGDFG</sequence>
<dbReference type="Proteomes" id="UP000541605">
    <property type="component" value="Unassembled WGS sequence"/>
</dbReference>
<comment type="caution">
    <text evidence="2">The sequence shown here is derived from an EMBL/GenBank/DDBJ whole genome shotgun (WGS) entry which is preliminary data.</text>
</comment>
<dbReference type="InterPro" id="IPR013783">
    <property type="entry name" value="Ig-like_fold"/>
</dbReference>
<evidence type="ECO:0000313" key="3">
    <source>
        <dbReference type="Proteomes" id="UP000541605"/>
    </source>
</evidence>
<dbReference type="InterPro" id="IPR036179">
    <property type="entry name" value="Ig-like_dom_sf"/>
</dbReference>
<feature type="non-terminal residue" evidence="2">
    <location>
        <position position="1"/>
    </location>
</feature>
<organism evidence="2 3">
    <name type="scientific">Chaetorhynchus papuensis</name>
    <name type="common">pygmy drongo</name>
    <dbReference type="NCBI Taxonomy" id="254446"/>
    <lineage>
        <taxon>Eukaryota</taxon>
        <taxon>Metazoa</taxon>
        <taxon>Chordata</taxon>
        <taxon>Craniata</taxon>
        <taxon>Vertebrata</taxon>
        <taxon>Euteleostomi</taxon>
        <taxon>Archelosauria</taxon>
        <taxon>Archosauria</taxon>
        <taxon>Dinosauria</taxon>
        <taxon>Saurischia</taxon>
        <taxon>Theropoda</taxon>
        <taxon>Coelurosauria</taxon>
        <taxon>Aves</taxon>
        <taxon>Neognathae</taxon>
        <taxon>Neoaves</taxon>
        <taxon>Telluraves</taxon>
        <taxon>Australaves</taxon>
        <taxon>Passeriformes</taxon>
        <taxon>Rhipiduridae</taxon>
        <taxon>Chaetorhynchus</taxon>
    </lineage>
</organism>
<dbReference type="PROSITE" id="PS50835">
    <property type="entry name" value="IG_LIKE"/>
    <property type="match status" value="1"/>
</dbReference>
<proteinExistence type="predicted"/>